<sequence>MNIEEYREYCINKKGVTESFPFGKLPDVLVFKVLGKMFTATDISSFKAISVKCNPDDVDILRETYAAVQPPSYMSKKHWNKIIIDHSIPDILIKQWIDDSYDLVVKKLPVRERNKLKES</sequence>
<organism evidence="1 2">
    <name type="scientific">Aquimarina atlantica</name>
    <dbReference type="NCBI Taxonomy" id="1317122"/>
    <lineage>
        <taxon>Bacteria</taxon>
        <taxon>Pseudomonadati</taxon>
        <taxon>Bacteroidota</taxon>
        <taxon>Flavobacteriia</taxon>
        <taxon>Flavobacteriales</taxon>
        <taxon>Flavobacteriaceae</taxon>
        <taxon>Aquimarina</taxon>
    </lineage>
</organism>
<protein>
    <recommendedName>
        <fullName evidence="3">MmcQ-like protein</fullName>
    </recommendedName>
</protein>
<dbReference type="SUPFAM" id="SSF142906">
    <property type="entry name" value="YjbR-like"/>
    <property type="match status" value="1"/>
</dbReference>
<reference evidence="1 2" key="1">
    <citation type="submission" date="2014-04" db="EMBL/GenBank/DDBJ databases">
        <title>Aquimarina sp. 22II-S11-z7 Genome Sequencing.</title>
        <authorList>
            <person name="Lai Q."/>
        </authorList>
    </citation>
    <scope>NUCLEOTIDE SEQUENCE [LARGE SCALE GENOMIC DNA]</scope>
    <source>
        <strain evidence="1 2">22II-S11-z7</strain>
    </source>
</reference>
<dbReference type="RefSeq" id="WP_034241523.1">
    <property type="nucleotide sequence ID" value="NZ_AQRA01000004.1"/>
</dbReference>
<name>A0A023BVH9_9FLAO</name>
<dbReference type="Pfam" id="PF04237">
    <property type="entry name" value="YjbR"/>
    <property type="match status" value="1"/>
</dbReference>
<dbReference type="InterPro" id="IPR007351">
    <property type="entry name" value="YjbR"/>
</dbReference>
<dbReference type="Gene3D" id="3.90.1150.30">
    <property type="match status" value="1"/>
</dbReference>
<dbReference type="InterPro" id="IPR058532">
    <property type="entry name" value="YjbR/MT2646/Rv2570-like"/>
</dbReference>
<dbReference type="AlphaFoldDB" id="A0A023BVH9"/>
<comment type="caution">
    <text evidence="1">The sequence shown here is derived from an EMBL/GenBank/DDBJ whole genome shotgun (WGS) entry which is preliminary data.</text>
</comment>
<dbReference type="EMBL" id="AQRA01000004">
    <property type="protein sequence ID" value="EZH74001.1"/>
    <property type="molecule type" value="Genomic_DNA"/>
</dbReference>
<evidence type="ECO:0000313" key="2">
    <source>
        <dbReference type="Proteomes" id="UP000023541"/>
    </source>
</evidence>
<evidence type="ECO:0000313" key="1">
    <source>
        <dbReference type="EMBL" id="EZH74001.1"/>
    </source>
</evidence>
<gene>
    <name evidence="1" type="ORF">ATO12_14075</name>
</gene>
<keyword evidence="2" id="KW-1185">Reference proteome</keyword>
<dbReference type="eggNOG" id="COG2315">
    <property type="taxonomic scope" value="Bacteria"/>
</dbReference>
<accession>A0A023BVH9</accession>
<dbReference type="Proteomes" id="UP000023541">
    <property type="component" value="Unassembled WGS sequence"/>
</dbReference>
<dbReference type="PANTHER" id="PTHR35145">
    <property type="entry name" value="CYTOPLASMIC PROTEIN-RELATED"/>
    <property type="match status" value="1"/>
</dbReference>
<dbReference type="InterPro" id="IPR038056">
    <property type="entry name" value="YjbR-like_sf"/>
</dbReference>
<evidence type="ECO:0008006" key="3">
    <source>
        <dbReference type="Google" id="ProtNLM"/>
    </source>
</evidence>
<dbReference type="STRING" id="1317122.ATO12_14075"/>
<proteinExistence type="predicted"/>
<dbReference type="OrthoDB" id="9789813at2"/>
<dbReference type="PANTHER" id="PTHR35145:SF1">
    <property type="entry name" value="CYTOPLASMIC PROTEIN"/>
    <property type="match status" value="1"/>
</dbReference>